<keyword evidence="1" id="KW-0812">Transmembrane</keyword>
<gene>
    <name evidence="2" type="ORF">A2226_02550</name>
</gene>
<evidence type="ECO:0008006" key="4">
    <source>
        <dbReference type="Google" id="ProtNLM"/>
    </source>
</evidence>
<comment type="caution">
    <text evidence="2">The sequence shown here is derived from an EMBL/GenBank/DDBJ whole genome shotgun (WGS) entry which is preliminary data.</text>
</comment>
<proteinExistence type="predicted"/>
<feature type="transmembrane region" description="Helical" evidence="1">
    <location>
        <begin position="33"/>
        <end position="49"/>
    </location>
</feature>
<reference evidence="2 3" key="1">
    <citation type="journal article" date="2016" name="Nat. Commun.">
        <title>Thousands of microbial genomes shed light on interconnected biogeochemical processes in an aquifer system.</title>
        <authorList>
            <person name="Anantharaman K."/>
            <person name="Brown C.T."/>
            <person name="Hug L.A."/>
            <person name="Sharon I."/>
            <person name="Castelle C.J."/>
            <person name="Probst A.J."/>
            <person name="Thomas B.C."/>
            <person name="Singh A."/>
            <person name="Wilkins M.J."/>
            <person name="Karaoz U."/>
            <person name="Brodie E.L."/>
            <person name="Williams K.H."/>
            <person name="Hubbard S.S."/>
            <person name="Banfield J.F."/>
        </authorList>
    </citation>
    <scope>NUCLEOTIDE SEQUENCE [LARGE SCALE GENOMIC DNA]</scope>
</reference>
<dbReference type="Proteomes" id="UP000178936">
    <property type="component" value="Unassembled WGS sequence"/>
</dbReference>
<sequence>MPINLNLEPQSNIGQVLLRWNFMEFKQIHRPRAWWITAGIITGVLVIYSVFTGNFLFALIILIIAILLINEFRRSPRRLECQITNNGLAVGKKFWRYNEIENYWIAYHPPEVTNLYFSPKNPLDPRVPVHISNINPLRVRKLLNKYLEEDLSREDVPTSEALTRLLKLQ</sequence>
<keyword evidence="1" id="KW-0472">Membrane</keyword>
<dbReference type="EMBL" id="MHTB01000032">
    <property type="protein sequence ID" value="OHA54919.1"/>
    <property type="molecule type" value="Genomic_DNA"/>
</dbReference>
<organism evidence="2 3">
    <name type="scientific">Candidatus Veblenbacteria bacterium RIFOXYA2_FULL_43_9</name>
    <dbReference type="NCBI Taxonomy" id="1802425"/>
    <lineage>
        <taxon>Bacteria</taxon>
        <taxon>Candidatus Vebleniibacteriota</taxon>
    </lineage>
</organism>
<dbReference type="AlphaFoldDB" id="A0A1G2Q4H1"/>
<accession>A0A1G2Q4H1</accession>
<evidence type="ECO:0000313" key="3">
    <source>
        <dbReference type="Proteomes" id="UP000178936"/>
    </source>
</evidence>
<protein>
    <recommendedName>
        <fullName evidence="4">DUF5673 domain-containing protein</fullName>
    </recommendedName>
</protein>
<name>A0A1G2Q4H1_9BACT</name>
<evidence type="ECO:0000256" key="1">
    <source>
        <dbReference type="SAM" id="Phobius"/>
    </source>
</evidence>
<keyword evidence="1" id="KW-1133">Transmembrane helix</keyword>
<evidence type="ECO:0000313" key="2">
    <source>
        <dbReference type="EMBL" id="OHA54919.1"/>
    </source>
</evidence>